<evidence type="ECO:0000256" key="1">
    <source>
        <dbReference type="SAM" id="MobiDB-lite"/>
    </source>
</evidence>
<comment type="caution">
    <text evidence="2">The sequence shown here is derived from an EMBL/GenBank/DDBJ whole genome shotgun (WGS) entry which is preliminary data.</text>
</comment>
<sequence>MFSKLQYQYVEDHQKSPISKIQSNLILILKVFYKRKLINRPQCEILLQKIKNLQEVQNNEDVLKQATCPEGKQAKSKRKEEGQEATELDGNFNRRLCMRPLLQHEVCYPRRPALETYTMQVQMKVK</sequence>
<name>A0ABP1KGY5_9EUKA</name>
<evidence type="ECO:0000313" key="2">
    <source>
        <dbReference type="EMBL" id="CAL6061767.1"/>
    </source>
</evidence>
<organism evidence="2 3">
    <name type="scientific">Hexamita inflata</name>
    <dbReference type="NCBI Taxonomy" id="28002"/>
    <lineage>
        <taxon>Eukaryota</taxon>
        <taxon>Metamonada</taxon>
        <taxon>Diplomonadida</taxon>
        <taxon>Hexamitidae</taxon>
        <taxon>Hexamitinae</taxon>
        <taxon>Hexamita</taxon>
    </lineage>
</organism>
<feature type="region of interest" description="Disordered" evidence="1">
    <location>
        <begin position="67"/>
        <end position="87"/>
    </location>
</feature>
<keyword evidence="3" id="KW-1185">Reference proteome</keyword>
<dbReference type="Proteomes" id="UP001642409">
    <property type="component" value="Unassembled WGS sequence"/>
</dbReference>
<proteinExistence type="predicted"/>
<dbReference type="EMBL" id="CAXDID020000236">
    <property type="protein sequence ID" value="CAL6061767.1"/>
    <property type="molecule type" value="Genomic_DNA"/>
</dbReference>
<evidence type="ECO:0000313" key="3">
    <source>
        <dbReference type="Proteomes" id="UP001642409"/>
    </source>
</evidence>
<accession>A0ABP1KGY5</accession>
<protein>
    <submittedName>
        <fullName evidence="2">Hypothetical_protein</fullName>
    </submittedName>
</protein>
<gene>
    <name evidence="2" type="ORF">HINF_LOCUS49867</name>
</gene>
<reference evidence="2 3" key="1">
    <citation type="submission" date="2024-07" db="EMBL/GenBank/DDBJ databases">
        <authorList>
            <person name="Akdeniz Z."/>
        </authorList>
    </citation>
    <scope>NUCLEOTIDE SEQUENCE [LARGE SCALE GENOMIC DNA]</scope>
</reference>